<feature type="compositionally biased region" description="Basic residues" evidence="7">
    <location>
        <begin position="282"/>
        <end position="299"/>
    </location>
</feature>
<protein>
    <submittedName>
        <fullName evidence="10">RRM domain-containing protein</fullName>
    </submittedName>
</protein>
<keyword evidence="2" id="KW-0507">mRNA processing</keyword>
<dbReference type="GO" id="GO:0061574">
    <property type="term" value="C:ASAP complex"/>
    <property type="evidence" value="ECO:0007669"/>
    <property type="project" value="TreeGrafter"/>
</dbReference>
<sequence length="299" mass="33384">MVEKQGENKKRGRSSSSSSSSSSGSSSSGSSSSGSRSSSSSSSSRSRSRSPRRRDTRPARGGRSRSRSPIRRGSPPRGARADRGGNDRSRQSRPTPSPPRRRRISPSPPRRDRRDRSVSGPRRRSSPRRSPVARSASPIKRVVIKNLSKNVLRSHLEEIFSIYGAIKNVDLPPDRYHNHLHRGYGYVDYETVDDAEKSIKHMDGGQIDGLIVQVEMTVGRQVPHPHRRVSPFRRRVSPSLRDRKSPIRRPGNQFRARSPPRRRSPIGGRGSGANNMPLGPSRFRRGSRSRSPLGRRSRS</sequence>
<evidence type="ECO:0000256" key="1">
    <source>
        <dbReference type="ARBA" id="ARBA00004123"/>
    </source>
</evidence>
<dbReference type="eggNOG" id="KOG4209">
    <property type="taxonomic scope" value="Eukaryota"/>
</dbReference>
<feature type="region of interest" description="Disordered" evidence="7">
    <location>
        <begin position="1"/>
        <end position="137"/>
    </location>
</feature>
<dbReference type="InterPro" id="IPR034201">
    <property type="entry name" value="RNPS1_RRM"/>
</dbReference>
<dbReference type="GO" id="GO:0003723">
    <property type="term" value="F:RNA binding"/>
    <property type="evidence" value="ECO:0007669"/>
    <property type="project" value="UniProtKB-UniRule"/>
</dbReference>
<organism evidence="9 10">
    <name type="scientific">Caenorhabditis tropicalis</name>
    <dbReference type="NCBI Taxonomy" id="1561998"/>
    <lineage>
        <taxon>Eukaryota</taxon>
        <taxon>Metazoa</taxon>
        <taxon>Ecdysozoa</taxon>
        <taxon>Nematoda</taxon>
        <taxon>Chromadorea</taxon>
        <taxon>Rhabditida</taxon>
        <taxon>Rhabditina</taxon>
        <taxon>Rhabditomorpha</taxon>
        <taxon>Rhabditoidea</taxon>
        <taxon>Rhabditidae</taxon>
        <taxon>Peloderinae</taxon>
        <taxon>Caenorhabditis</taxon>
    </lineage>
</organism>
<dbReference type="GO" id="GO:0005654">
    <property type="term" value="C:nucleoplasm"/>
    <property type="evidence" value="ECO:0007669"/>
    <property type="project" value="TreeGrafter"/>
</dbReference>
<dbReference type="WBParaSite" id="Csp11.Scaffold630.g16656.t1">
    <property type="protein sequence ID" value="Csp11.Scaffold630.g16656.t1"/>
    <property type="gene ID" value="Csp11.Scaffold630.g16656"/>
</dbReference>
<feature type="compositionally biased region" description="Basic and acidic residues" evidence="7">
    <location>
        <begin position="79"/>
        <end position="90"/>
    </location>
</feature>
<dbReference type="PANTHER" id="PTHR15481">
    <property type="entry name" value="RIBONUCLEIC ACID BINDING PROTEIN S1"/>
    <property type="match status" value="1"/>
</dbReference>
<dbReference type="SMART" id="SM00360">
    <property type="entry name" value="RRM"/>
    <property type="match status" value="1"/>
</dbReference>
<evidence type="ECO:0000256" key="4">
    <source>
        <dbReference type="ARBA" id="ARBA00023187"/>
    </source>
</evidence>
<evidence type="ECO:0000259" key="8">
    <source>
        <dbReference type="PROSITE" id="PS50102"/>
    </source>
</evidence>
<keyword evidence="3 6" id="KW-0694">RNA-binding</keyword>
<dbReference type="InterPro" id="IPR035979">
    <property type="entry name" value="RBD_domain_sf"/>
</dbReference>
<dbReference type="Gene3D" id="3.30.70.330">
    <property type="match status" value="1"/>
</dbReference>
<name>A0A1I7UJQ9_9PELO</name>
<dbReference type="PANTHER" id="PTHR15481:SF0">
    <property type="entry name" value="LD23870P-RELATED"/>
    <property type="match status" value="1"/>
</dbReference>
<feature type="region of interest" description="Disordered" evidence="7">
    <location>
        <begin position="222"/>
        <end position="299"/>
    </location>
</feature>
<dbReference type="InterPro" id="IPR000504">
    <property type="entry name" value="RRM_dom"/>
</dbReference>
<dbReference type="PROSITE" id="PS50102">
    <property type="entry name" value="RRM"/>
    <property type="match status" value="1"/>
</dbReference>
<dbReference type="AlphaFoldDB" id="A0A1I7UJQ9"/>
<proteinExistence type="predicted"/>
<keyword evidence="9" id="KW-1185">Reference proteome</keyword>
<dbReference type="GO" id="GO:0000398">
    <property type="term" value="P:mRNA splicing, via spliceosome"/>
    <property type="evidence" value="ECO:0007669"/>
    <property type="project" value="TreeGrafter"/>
</dbReference>
<evidence type="ECO:0000313" key="10">
    <source>
        <dbReference type="WBParaSite" id="Csp11.Scaffold630.g16656.t1"/>
    </source>
</evidence>
<feature type="domain" description="RRM" evidence="8">
    <location>
        <begin position="140"/>
        <end position="219"/>
    </location>
</feature>
<accession>A0A1I7UJQ9</accession>
<dbReference type="STRING" id="1561998.A0A1I7UJQ9"/>
<dbReference type="InterPro" id="IPR012677">
    <property type="entry name" value="Nucleotide-bd_a/b_plait_sf"/>
</dbReference>
<dbReference type="CDD" id="cd12365">
    <property type="entry name" value="RRM_RNPS1"/>
    <property type="match status" value="1"/>
</dbReference>
<comment type="subcellular location">
    <subcellularLocation>
        <location evidence="1">Nucleus</location>
    </subcellularLocation>
</comment>
<reference evidence="10" key="1">
    <citation type="submission" date="2016-11" db="UniProtKB">
        <authorList>
            <consortium name="WormBaseParasite"/>
        </authorList>
    </citation>
    <scope>IDENTIFICATION</scope>
</reference>
<evidence type="ECO:0000313" key="9">
    <source>
        <dbReference type="Proteomes" id="UP000095282"/>
    </source>
</evidence>
<keyword evidence="5" id="KW-0539">Nucleus</keyword>
<feature type="compositionally biased region" description="Basic residues" evidence="7">
    <location>
        <begin position="223"/>
        <end position="236"/>
    </location>
</feature>
<feature type="compositionally biased region" description="Low complexity" evidence="7">
    <location>
        <begin position="14"/>
        <end position="45"/>
    </location>
</feature>
<evidence type="ECO:0000256" key="2">
    <source>
        <dbReference type="ARBA" id="ARBA00022664"/>
    </source>
</evidence>
<evidence type="ECO:0000256" key="5">
    <source>
        <dbReference type="ARBA" id="ARBA00023242"/>
    </source>
</evidence>
<keyword evidence="4" id="KW-0508">mRNA splicing</keyword>
<feature type="compositionally biased region" description="Basic residues" evidence="7">
    <location>
        <begin position="46"/>
        <end position="70"/>
    </location>
</feature>
<dbReference type="SUPFAM" id="SSF54928">
    <property type="entry name" value="RNA-binding domain, RBD"/>
    <property type="match status" value="1"/>
</dbReference>
<feature type="compositionally biased region" description="Low complexity" evidence="7">
    <location>
        <begin position="128"/>
        <end position="137"/>
    </location>
</feature>
<evidence type="ECO:0000256" key="7">
    <source>
        <dbReference type="SAM" id="MobiDB-lite"/>
    </source>
</evidence>
<evidence type="ECO:0000256" key="6">
    <source>
        <dbReference type="PROSITE-ProRule" id="PRU00176"/>
    </source>
</evidence>
<dbReference type="Pfam" id="PF00076">
    <property type="entry name" value="RRM_1"/>
    <property type="match status" value="1"/>
</dbReference>
<dbReference type="Proteomes" id="UP000095282">
    <property type="component" value="Unplaced"/>
</dbReference>
<dbReference type="GO" id="GO:0005737">
    <property type="term" value="C:cytoplasm"/>
    <property type="evidence" value="ECO:0007669"/>
    <property type="project" value="TreeGrafter"/>
</dbReference>
<evidence type="ECO:0000256" key="3">
    <source>
        <dbReference type="ARBA" id="ARBA00022884"/>
    </source>
</evidence>